<comment type="catalytic activity">
    <reaction evidence="7 8">
        <text>CMP + ATP = CDP + ADP</text>
        <dbReference type="Rhea" id="RHEA:11600"/>
        <dbReference type="ChEBI" id="CHEBI:30616"/>
        <dbReference type="ChEBI" id="CHEBI:58069"/>
        <dbReference type="ChEBI" id="CHEBI:60377"/>
        <dbReference type="ChEBI" id="CHEBI:456216"/>
        <dbReference type="EC" id="2.7.4.25"/>
    </reaction>
</comment>
<dbReference type="PANTHER" id="PTHR21299">
    <property type="entry name" value="CYTIDYLATE KINASE/PANTOATE-BETA-ALANINE LIGASE"/>
    <property type="match status" value="1"/>
</dbReference>
<accession>A0ABT4Q7Z5</accession>
<reference evidence="10 11" key="1">
    <citation type="submission" date="2022-12" db="EMBL/GenBank/DDBJ databases">
        <title>Draft genome sequence of Paenibacillus sp. dW9.</title>
        <authorList>
            <person name="Choi E.-W."/>
            <person name="Kim D.-U."/>
        </authorList>
    </citation>
    <scope>NUCLEOTIDE SEQUENCE [LARGE SCALE GENOMIC DNA]</scope>
    <source>
        <strain evidence="11">dW9</strain>
    </source>
</reference>
<dbReference type="EC" id="2.7.4.25" evidence="8"/>
<sequence length="226" mass="24795">MEKFNIAIDGPAGAGKSTIARLVAGALDFVYVDTGAMYRAVTWKINSAGLSPEQTSEMIALTERMNIRLVPGENGQMVYVDGEDVTGVIRTADITGNVSRVASIADIRRILTVKQKEMAASRGVVMDGRDIGTHVLPDAEVKIFLTASVQIRAERRYKEIRDSQPEITLERLERDIAERDRMDEQREAAPLMQAPDAVLLDTTELTVPEVVERILELCKSHVGGGT</sequence>
<evidence type="ECO:0000259" key="9">
    <source>
        <dbReference type="Pfam" id="PF02224"/>
    </source>
</evidence>
<proteinExistence type="inferred from homology"/>
<evidence type="ECO:0000313" key="10">
    <source>
        <dbReference type="EMBL" id="MCZ8512916.1"/>
    </source>
</evidence>
<evidence type="ECO:0000256" key="2">
    <source>
        <dbReference type="ARBA" id="ARBA00022679"/>
    </source>
</evidence>
<name>A0ABT4Q7Z5_9BACL</name>
<organism evidence="10 11">
    <name type="scientific">Paenibacillus gyeongsangnamensis</name>
    <dbReference type="NCBI Taxonomy" id="3388067"/>
    <lineage>
        <taxon>Bacteria</taxon>
        <taxon>Bacillati</taxon>
        <taxon>Bacillota</taxon>
        <taxon>Bacilli</taxon>
        <taxon>Bacillales</taxon>
        <taxon>Paenibacillaceae</taxon>
        <taxon>Paenibacillus</taxon>
    </lineage>
</organism>
<dbReference type="PANTHER" id="PTHR21299:SF2">
    <property type="entry name" value="CYTIDYLATE KINASE"/>
    <property type="match status" value="1"/>
</dbReference>
<evidence type="ECO:0000256" key="3">
    <source>
        <dbReference type="ARBA" id="ARBA00022741"/>
    </source>
</evidence>
<dbReference type="Proteomes" id="UP001527882">
    <property type="component" value="Unassembled WGS sequence"/>
</dbReference>
<evidence type="ECO:0000256" key="1">
    <source>
        <dbReference type="ARBA" id="ARBA00009427"/>
    </source>
</evidence>
<protein>
    <recommendedName>
        <fullName evidence="8">Cytidylate kinase</fullName>
        <shortName evidence="8">CK</shortName>
        <ecNumber evidence="8">2.7.4.25</ecNumber>
    </recommendedName>
    <alternativeName>
        <fullName evidence="8">Cytidine monophosphate kinase</fullName>
        <shortName evidence="8">CMP kinase</shortName>
    </alternativeName>
</protein>
<dbReference type="NCBIfam" id="TIGR00017">
    <property type="entry name" value="cmk"/>
    <property type="match status" value="1"/>
</dbReference>
<dbReference type="RefSeq" id="WP_269881375.1">
    <property type="nucleotide sequence ID" value="NZ_JAQAGZ010000006.1"/>
</dbReference>
<feature type="domain" description="Cytidylate kinase" evidence="9">
    <location>
        <begin position="6"/>
        <end position="219"/>
    </location>
</feature>
<comment type="similarity">
    <text evidence="1 8">Belongs to the cytidylate kinase family. Type 1 subfamily.</text>
</comment>
<evidence type="ECO:0000256" key="5">
    <source>
        <dbReference type="ARBA" id="ARBA00022840"/>
    </source>
</evidence>
<evidence type="ECO:0000256" key="7">
    <source>
        <dbReference type="ARBA" id="ARBA00048478"/>
    </source>
</evidence>
<gene>
    <name evidence="8 10" type="primary">cmk</name>
    <name evidence="10" type="ORF">O9H85_10895</name>
</gene>
<evidence type="ECO:0000256" key="4">
    <source>
        <dbReference type="ARBA" id="ARBA00022777"/>
    </source>
</evidence>
<dbReference type="Gene3D" id="3.40.50.300">
    <property type="entry name" value="P-loop containing nucleotide triphosphate hydrolases"/>
    <property type="match status" value="1"/>
</dbReference>
<dbReference type="HAMAP" id="MF_00238">
    <property type="entry name" value="Cytidyl_kinase_type1"/>
    <property type="match status" value="1"/>
</dbReference>
<dbReference type="InterPro" id="IPR027417">
    <property type="entry name" value="P-loop_NTPase"/>
</dbReference>
<comment type="catalytic activity">
    <reaction evidence="6 8">
        <text>dCMP + ATP = dCDP + ADP</text>
        <dbReference type="Rhea" id="RHEA:25094"/>
        <dbReference type="ChEBI" id="CHEBI:30616"/>
        <dbReference type="ChEBI" id="CHEBI:57566"/>
        <dbReference type="ChEBI" id="CHEBI:58593"/>
        <dbReference type="ChEBI" id="CHEBI:456216"/>
        <dbReference type="EC" id="2.7.4.25"/>
    </reaction>
</comment>
<keyword evidence="3 8" id="KW-0547">Nucleotide-binding</keyword>
<comment type="caution">
    <text evidence="10">The sequence shown here is derived from an EMBL/GenBank/DDBJ whole genome shotgun (WGS) entry which is preliminary data.</text>
</comment>
<dbReference type="GO" id="GO:0016301">
    <property type="term" value="F:kinase activity"/>
    <property type="evidence" value="ECO:0007669"/>
    <property type="project" value="UniProtKB-KW"/>
</dbReference>
<dbReference type="SUPFAM" id="SSF52540">
    <property type="entry name" value="P-loop containing nucleoside triphosphate hydrolases"/>
    <property type="match status" value="1"/>
</dbReference>
<keyword evidence="2 8" id="KW-0808">Transferase</keyword>
<dbReference type="InterPro" id="IPR011994">
    <property type="entry name" value="Cytidylate_kinase_dom"/>
</dbReference>
<dbReference type="Pfam" id="PF02224">
    <property type="entry name" value="Cytidylate_kin"/>
    <property type="match status" value="1"/>
</dbReference>
<dbReference type="InterPro" id="IPR003136">
    <property type="entry name" value="Cytidylate_kin"/>
</dbReference>
<evidence type="ECO:0000256" key="8">
    <source>
        <dbReference type="HAMAP-Rule" id="MF_00238"/>
    </source>
</evidence>
<keyword evidence="5 8" id="KW-0067">ATP-binding</keyword>
<keyword evidence="4 8" id="KW-0418">Kinase</keyword>
<keyword evidence="11" id="KW-1185">Reference proteome</keyword>
<evidence type="ECO:0000256" key="6">
    <source>
        <dbReference type="ARBA" id="ARBA00047615"/>
    </source>
</evidence>
<dbReference type="CDD" id="cd02020">
    <property type="entry name" value="CMPK"/>
    <property type="match status" value="1"/>
</dbReference>
<evidence type="ECO:0000313" key="11">
    <source>
        <dbReference type="Proteomes" id="UP001527882"/>
    </source>
</evidence>
<keyword evidence="8" id="KW-0963">Cytoplasm</keyword>
<dbReference type="EMBL" id="JAQAGZ010000006">
    <property type="protein sequence ID" value="MCZ8512916.1"/>
    <property type="molecule type" value="Genomic_DNA"/>
</dbReference>
<feature type="binding site" evidence="8">
    <location>
        <begin position="10"/>
        <end position="18"/>
    </location>
    <ligand>
        <name>ATP</name>
        <dbReference type="ChEBI" id="CHEBI:30616"/>
    </ligand>
</feature>
<comment type="subcellular location">
    <subcellularLocation>
        <location evidence="8">Cytoplasm</location>
    </subcellularLocation>
</comment>